<gene>
    <name evidence="2" type="primary">Necator_chrI.g918</name>
    <name evidence="2" type="ORF">RB195_004794</name>
</gene>
<organism evidence="2 3">
    <name type="scientific">Necator americanus</name>
    <name type="common">Human hookworm</name>
    <dbReference type="NCBI Taxonomy" id="51031"/>
    <lineage>
        <taxon>Eukaryota</taxon>
        <taxon>Metazoa</taxon>
        <taxon>Ecdysozoa</taxon>
        <taxon>Nematoda</taxon>
        <taxon>Chromadorea</taxon>
        <taxon>Rhabditida</taxon>
        <taxon>Rhabditina</taxon>
        <taxon>Rhabditomorpha</taxon>
        <taxon>Strongyloidea</taxon>
        <taxon>Ancylostomatidae</taxon>
        <taxon>Bunostominae</taxon>
        <taxon>Necator</taxon>
    </lineage>
</organism>
<reference evidence="2 3" key="1">
    <citation type="submission" date="2023-08" db="EMBL/GenBank/DDBJ databases">
        <title>A Necator americanus chromosomal reference genome.</title>
        <authorList>
            <person name="Ilik V."/>
            <person name="Petrzelkova K.J."/>
            <person name="Pardy F."/>
            <person name="Fuh T."/>
            <person name="Niatou-Singa F.S."/>
            <person name="Gouil Q."/>
            <person name="Baker L."/>
            <person name="Ritchie M.E."/>
            <person name="Jex A.R."/>
            <person name="Gazzola D."/>
            <person name="Li H."/>
            <person name="Toshio Fujiwara R."/>
            <person name="Zhan B."/>
            <person name="Aroian R.V."/>
            <person name="Pafco B."/>
            <person name="Schwarz E.M."/>
        </authorList>
    </citation>
    <scope>NUCLEOTIDE SEQUENCE [LARGE SCALE GENOMIC DNA]</scope>
    <source>
        <strain evidence="2 3">Aroian</strain>
        <tissue evidence="2">Whole animal</tissue>
    </source>
</reference>
<protein>
    <submittedName>
        <fullName evidence="2">Uncharacterized protein</fullName>
    </submittedName>
</protein>
<keyword evidence="3" id="KW-1185">Reference proteome</keyword>
<comment type="caution">
    <text evidence="2">The sequence shown here is derived from an EMBL/GenBank/DDBJ whole genome shotgun (WGS) entry which is preliminary data.</text>
</comment>
<evidence type="ECO:0000256" key="1">
    <source>
        <dbReference type="SAM" id="MobiDB-lite"/>
    </source>
</evidence>
<sequence>MGTVRYPQPLRQPILRGNYWQQRSLIALRSSYTPPITSSIFGPHRLSSLDATECDLPVLSVICRCLTRNRADIISMGSASRRSQAPIDHTAGQLSNEPKAPQDPISFPQSGEKLANNNGGDIVTQIENTQLF</sequence>
<evidence type="ECO:0000313" key="3">
    <source>
        <dbReference type="Proteomes" id="UP001303046"/>
    </source>
</evidence>
<name>A0ABR1BNN1_NECAM</name>
<proteinExistence type="predicted"/>
<evidence type="ECO:0000313" key="2">
    <source>
        <dbReference type="EMBL" id="KAK6726686.1"/>
    </source>
</evidence>
<feature type="region of interest" description="Disordered" evidence="1">
    <location>
        <begin position="77"/>
        <end position="120"/>
    </location>
</feature>
<dbReference type="Proteomes" id="UP001303046">
    <property type="component" value="Unassembled WGS sequence"/>
</dbReference>
<accession>A0ABR1BNN1</accession>
<dbReference type="EMBL" id="JAVFWL010000001">
    <property type="protein sequence ID" value="KAK6726686.1"/>
    <property type="molecule type" value="Genomic_DNA"/>
</dbReference>